<dbReference type="GO" id="GO:0016020">
    <property type="term" value="C:membrane"/>
    <property type="evidence" value="ECO:0007669"/>
    <property type="project" value="UniProtKB-SubCell"/>
</dbReference>
<dbReference type="InterPro" id="IPR010619">
    <property type="entry name" value="ThrE-like_N"/>
</dbReference>
<dbReference type="GO" id="GO:0022857">
    <property type="term" value="F:transmembrane transporter activity"/>
    <property type="evidence" value="ECO:0007669"/>
    <property type="project" value="InterPro"/>
</dbReference>
<evidence type="ECO:0000259" key="8">
    <source>
        <dbReference type="Pfam" id="PF06738"/>
    </source>
</evidence>
<keyword evidence="2 7" id="KW-0812">Transmembrane</keyword>
<dbReference type="InterPro" id="IPR051361">
    <property type="entry name" value="ThrE/Ser_Exporter"/>
</dbReference>
<evidence type="ECO:0000313" key="10">
    <source>
        <dbReference type="EMBL" id="KAG7092611.1"/>
    </source>
</evidence>
<dbReference type="RefSeq" id="XP_043009081.1">
    <property type="nucleotide sequence ID" value="XM_043153796.1"/>
</dbReference>
<comment type="caution">
    <text evidence="10">The sequence shown here is derived from an EMBL/GenBank/DDBJ whole genome shotgun (WGS) entry which is preliminary data.</text>
</comment>
<feature type="compositionally biased region" description="Polar residues" evidence="6">
    <location>
        <begin position="336"/>
        <end position="351"/>
    </location>
</feature>
<evidence type="ECO:0000256" key="6">
    <source>
        <dbReference type="SAM" id="MobiDB-lite"/>
    </source>
</evidence>
<feature type="transmembrane region" description="Helical" evidence="7">
    <location>
        <begin position="1043"/>
        <end position="1060"/>
    </location>
</feature>
<dbReference type="KEGG" id="more:E1B28_008954"/>
<feature type="compositionally biased region" description="Polar residues" evidence="6">
    <location>
        <begin position="1"/>
        <end position="22"/>
    </location>
</feature>
<feature type="transmembrane region" description="Helical" evidence="7">
    <location>
        <begin position="1017"/>
        <end position="1037"/>
    </location>
</feature>
<feature type="region of interest" description="Disordered" evidence="6">
    <location>
        <begin position="261"/>
        <end position="301"/>
    </location>
</feature>
<feature type="transmembrane region" description="Helical" evidence="7">
    <location>
        <begin position="874"/>
        <end position="893"/>
    </location>
</feature>
<feature type="transmembrane region" description="Helical" evidence="7">
    <location>
        <begin position="899"/>
        <end position="924"/>
    </location>
</feature>
<feature type="domain" description="Threonine/serine exporter-like N-terminal" evidence="8">
    <location>
        <begin position="770"/>
        <end position="954"/>
    </location>
</feature>
<feature type="region of interest" description="Disordered" evidence="6">
    <location>
        <begin position="336"/>
        <end position="409"/>
    </location>
</feature>
<evidence type="ECO:0000259" key="9">
    <source>
        <dbReference type="Pfam" id="PF12821"/>
    </source>
</evidence>
<dbReference type="OrthoDB" id="413008at2759"/>
<dbReference type="PANTHER" id="PTHR31082">
    <property type="entry name" value="PHEROMONE-REGULATED MEMBRANE PROTEIN 10"/>
    <property type="match status" value="1"/>
</dbReference>
<dbReference type="GeneID" id="66078030"/>
<protein>
    <recommendedName>
        <fullName evidence="12">DUF1212-domain-containing protein</fullName>
    </recommendedName>
</protein>
<comment type="subcellular location">
    <subcellularLocation>
        <location evidence="1">Membrane</location>
        <topology evidence="1">Multi-pass membrane protein</topology>
    </subcellularLocation>
</comment>
<feature type="compositionally biased region" description="Polar residues" evidence="6">
    <location>
        <begin position="398"/>
        <end position="409"/>
    </location>
</feature>
<feature type="domain" description="Threonine/Serine exporter ThrE" evidence="9">
    <location>
        <begin position="1013"/>
        <end position="1126"/>
    </location>
</feature>
<keyword evidence="3 7" id="KW-1133">Transmembrane helix</keyword>
<proteinExistence type="inferred from homology"/>
<dbReference type="PANTHER" id="PTHR31082:SF4">
    <property type="entry name" value="PHEROMONE-REGULATED MEMBRANE PROTEIN 10"/>
    <property type="match status" value="1"/>
</dbReference>
<comment type="similarity">
    <text evidence="5">Belongs to the ThrE exporter (TC 2.A.79) family.</text>
</comment>
<feature type="region of interest" description="Disordered" evidence="6">
    <location>
        <begin position="640"/>
        <end position="668"/>
    </location>
</feature>
<evidence type="ECO:0000256" key="4">
    <source>
        <dbReference type="ARBA" id="ARBA00023136"/>
    </source>
</evidence>
<gene>
    <name evidence="10" type="ORF">E1B28_008954</name>
</gene>
<feature type="compositionally biased region" description="Basic and acidic residues" evidence="6">
    <location>
        <begin position="276"/>
        <end position="292"/>
    </location>
</feature>
<feature type="transmembrane region" description="Helical" evidence="7">
    <location>
        <begin position="1067"/>
        <end position="1091"/>
    </location>
</feature>
<feature type="transmembrane region" description="Helical" evidence="7">
    <location>
        <begin position="842"/>
        <end position="862"/>
    </location>
</feature>
<feature type="compositionally biased region" description="Polar residues" evidence="6">
    <location>
        <begin position="543"/>
        <end position="552"/>
    </location>
</feature>
<organism evidence="10 11">
    <name type="scientific">Marasmius oreades</name>
    <name type="common">fairy-ring Marasmius</name>
    <dbReference type="NCBI Taxonomy" id="181124"/>
    <lineage>
        <taxon>Eukaryota</taxon>
        <taxon>Fungi</taxon>
        <taxon>Dikarya</taxon>
        <taxon>Basidiomycota</taxon>
        <taxon>Agaricomycotina</taxon>
        <taxon>Agaricomycetes</taxon>
        <taxon>Agaricomycetidae</taxon>
        <taxon>Agaricales</taxon>
        <taxon>Marasmiineae</taxon>
        <taxon>Marasmiaceae</taxon>
        <taxon>Marasmius</taxon>
    </lineage>
</organism>
<name>A0A9P7UTT6_9AGAR</name>
<keyword evidence="11" id="KW-1185">Reference proteome</keyword>
<feature type="transmembrane region" description="Helical" evidence="7">
    <location>
        <begin position="1111"/>
        <end position="1132"/>
    </location>
</feature>
<dbReference type="EMBL" id="CM032185">
    <property type="protein sequence ID" value="KAG7092611.1"/>
    <property type="molecule type" value="Genomic_DNA"/>
</dbReference>
<feature type="compositionally biased region" description="Polar residues" evidence="6">
    <location>
        <begin position="600"/>
        <end position="615"/>
    </location>
</feature>
<dbReference type="InterPro" id="IPR024528">
    <property type="entry name" value="ThrE_2"/>
</dbReference>
<feature type="compositionally biased region" description="Pro residues" evidence="6">
    <location>
        <begin position="378"/>
        <end position="389"/>
    </location>
</feature>
<evidence type="ECO:0000256" key="2">
    <source>
        <dbReference type="ARBA" id="ARBA00022692"/>
    </source>
</evidence>
<feature type="region of interest" description="Disordered" evidence="6">
    <location>
        <begin position="567"/>
        <end position="615"/>
    </location>
</feature>
<evidence type="ECO:0000313" key="11">
    <source>
        <dbReference type="Proteomes" id="UP001049176"/>
    </source>
</evidence>
<evidence type="ECO:0000256" key="7">
    <source>
        <dbReference type="SAM" id="Phobius"/>
    </source>
</evidence>
<evidence type="ECO:0000256" key="3">
    <source>
        <dbReference type="ARBA" id="ARBA00022989"/>
    </source>
</evidence>
<reference evidence="10" key="1">
    <citation type="journal article" date="2021" name="Genome Biol. Evol.">
        <title>The assembled and annotated genome of the fairy-ring fungus Marasmius oreades.</title>
        <authorList>
            <person name="Hiltunen M."/>
            <person name="Ament-Velasquez S.L."/>
            <person name="Johannesson H."/>
        </authorList>
    </citation>
    <scope>NUCLEOTIDE SEQUENCE</scope>
    <source>
        <strain evidence="10">03SP1</strain>
    </source>
</reference>
<sequence length="1146" mass="124537">MAASSSQSSADKIATQNDSAVNGGSGTARKVVQWLDDHVNSQSQRHHDHTLDETGKDPNAFKSLTSALERHQSQQRSSTSGDTEAKRRPSLTNTPSPITPPSSVPIPLIHHNDPLPRVEVPGQFIEPHERAGLPSFTNLEADAERQAAGIVRAHTSRRKSWLGLRSRTKSKVKDGDKDTVLRGVGRNDVTSYDYVAVPTGVSDIDCLTAGVDPPRQSDLERDADTVSVQTTVSTSDIVPPNSGILSALLALYNSQHRDQAYDRLSSNASGASTPEMPERPCVDLSHLPRDGGGRYNGYGRERTWRSRSQSLEGNENEKGEAIDEFDDVFRKAHENAQINVKPQPVSSNPSCTPLRPSVSPHPRPLSVPPSHHFTQYSEPPPKDPQPQPFNHPHHSLCPSLTSLNPFSSRPAQARNAAGVIGPLIASTANLSGAAAPVNSRIVPNVKRPGYHLSRYSWDDRSPTIKVKKKKDNQLKRNGYKSLDNADLPQTGLRTGDGKYESSASDRARLLRKRPMTEPVSAYVSPPMPDQHDRSATSRRGRDSTSGYFSSAQGKRAKWTGVLDLRREDTSDSVGKGNHSIGWGWGRLTPGRATPVGGKSGQSTPTTQYSPPLTPSAFTLTPLSDLGEWISDAWLDRGRAEKAPEWRERKERKERDRRERGRKEKRKRKKAEIYITRHVAQILQRQEFLLKLTRSMMMFGAPAHRLPSQIAATARVLEIPLSCLYLPDVMIISFDDMLGSLGAATSNVGSGTLAENGNSSSSSVPALTASTSSLRLLRQSSALDLGKLKGAYDIYWKVIHDEVSVAEASGGLDSLMRRPVLYGRFASMFIGGMCSASICSVSFNGSFVDCLVVFPLGVSLVFIQSLAAKNELYSNVFEITITTLFSFISAALASTSKICYSAVASSSIVLILPGFIVLSGALEVLSRNIVSGSVRMCYAVVYCLFLGFGLAMGAEAYQKMTSRSVVGLADTACAYSHGDNAQWWNSNVSTWWAFLTVPLFSLFLTMRNQGPLFRREMLITIIIACIGWVTNHFVATVFVGQADISAAVGAFAVGFIANMYGRFFSGNAFVIMITGILFQVPSGLGNNGLLVFVDQQSSGSSESYLSGFQTALQLISVALGLTVGLGISLFLAYPIQSRRRAGGVFSL</sequence>
<dbReference type="AlphaFoldDB" id="A0A9P7UTT6"/>
<feature type="region of interest" description="Disordered" evidence="6">
    <location>
        <begin position="1"/>
        <end position="111"/>
    </location>
</feature>
<evidence type="ECO:0000256" key="1">
    <source>
        <dbReference type="ARBA" id="ARBA00004141"/>
    </source>
</evidence>
<dbReference type="Proteomes" id="UP001049176">
    <property type="component" value="Chromosome 5"/>
</dbReference>
<evidence type="ECO:0008006" key="12">
    <source>
        <dbReference type="Google" id="ProtNLM"/>
    </source>
</evidence>
<feature type="transmembrane region" description="Helical" evidence="7">
    <location>
        <begin position="988"/>
        <end position="1005"/>
    </location>
</feature>
<dbReference type="Pfam" id="PF12821">
    <property type="entry name" value="ThrE_2"/>
    <property type="match status" value="1"/>
</dbReference>
<feature type="domain" description="Threonine/serine exporter-like N-terminal" evidence="8">
    <location>
        <begin position="687"/>
        <end position="737"/>
    </location>
</feature>
<feature type="transmembrane region" description="Helical" evidence="7">
    <location>
        <begin position="936"/>
        <end position="956"/>
    </location>
</feature>
<accession>A0A9P7UTT6</accession>
<keyword evidence="4 7" id="KW-0472">Membrane</keyword>
<feature type="compositionally biased region" description="Basic and acidic residues" evidence="6">
    <location>
        <begin position="495"/>
        <end position="508"/>
    </location>
</feature>
<feature type="compositionally biased region" description="Basic and acidic residues" evidence="6">
    <location>
        <begin position="529"/>
        <end position="542"/>
    </location>
</feature>
<dbReference type="Pfam" id="PF06738">
    <property type="entry name" value="ThrE"/>
    <property type="match status" value="2"/>
</dbReference>
<feature type="compositionally biased region" description="Basic and acidic residues" evidence="6">
    <location>
        <begin position="640"/>
        <end position="661"/>
    </location>
</feature>
<feature type="region of interest" description="Disordered" evidence="6">
    <location>
        <begin position="468"/>
        <end position="552"/>
    </location>
</feature>
<evidence type="ECO:0000256" key="5">
    <source>
        <dbReference type="ARBA" id="ARBA00034125"/>
    </source>
</evidence>